<evidence type="ECO:0000256" key="1">
    <source>
        <dbReference type="SAM" id="SignalP"/>
    </source>
</evidence>
<dbReference type="RefSeq" id="WP_139078392.1">
    <property type="nucleotide sequence ID" value="NZ_VDFU01000030.1"/>
</dbReference>
<keyword evidence="1" id="KW-0732">Signal</keyword>
<protein>
    <recommendedName>
        <fullName evidence="2">MSP domain-containing protein</fullName>
    </recommendedName>
</protein>
<evidence type="ECO:0000259" key="2">
    <source>
        <dbReference type="PROSITE" id="PS50202"/>
    </source>
</evidence>
<dbReference type="OrthoDB" id="5343781at2"/>
<name>A0A5C4MRF2_9RHOB</name>
<feature type="domain" description="MSP" evidence="2">
    <location>
        <begin position="100"/>
        <end position="150"/>
    </location>
</feature>
<dbReference type="AlphaFoldDB" id="A0A5C4MRF2"/>
<comment type="caution">
    <text evidence="3">The sequence shown here is derived from an EMBL/GenBank/DDBJ whole genome shotgun (WGS) entry which is preliminary data.</text>
</comment>
<dbReference type="EMBL" id="VDFU01000030">
    <property type="protein sequence ID" value="TNC46941.1"/>
    <property type="molecule type" value="Genomic_DNA"/>
</dbReference>
<dbReference type="PROSITE" id="PS50202">
    <property type="entry name" value="MSP"/>
    <property type="match status" value="1"/>
</dbReference>
<evidence type="ECO:0000313" key="4">
    <source>
        <dbReference type="Proteomes" id="UP000305887"/>
    </source>
</evidence>
<organism evidence="3 4">
    <name type="scientific">Rubellimicrobium rubrum</name>
    <dbReference type="NCBI Taxonomy" id="2585369"/>
    <lineage>
        <taxon>Bacteria</taxon>
        <taxon>Pseudomonadati</taxon>
        <taxon>Pseudomonadota</taxon>
        <taxon>Alphaproteobacteria</taxon>
        <taxon>Rhodobacterales</taxon>
        <taxon>Roseobacteraceae</taxon>
        <taxon>Rubellimicrobium</taxon>
    </lineage>
</organism>
<reference evidence="3 4" key="1">
    <citation type="submission" date="2019-06" db="EMBL/GenBank/DDBJ databases">
        <title>YIM 131921 draft genome.</title>
        <authorList>
            <person name="Jiang L."/>
        </authorList>
    </citation>
    <scope>NUCLEOTIDE SEQUENCE [LARGE SCALE GENOMIC DNA]</scope>
    <source>
        <strain evidence="3 4">YIM 131921</strain>
    </source>
</reference>
<feature type="chain" id="PRO_5023072854" description="MSP domain-containing protein" evidence="1">
    <location>
        <begin position="22"/>
        <end position="150"/>
    </location>
</feature>
<keyword evidence="4" id="KW-1185">Reference proteome</keyword>
<proteinExistence type="predicted"/>
<dbReference type="Proteomes" id="UP000305887">
    <property type="component" value="Unassembled WGS sequence"/>
</dbReference>
<dbReference type="InterPro" id="IPR000535">
    <property type="entry name" value="MSP_dom"/>
</dbReference>
<accession>A0A5C4MRF2</accession>
<evidence type="ECO:0000313" key="3">
    <source>
        <dbReference type="EMBL" id="TNC46941.1"/>
    </source>
</evidence>
<feature type="signal peptide" evidence="1">
    <location>
        <begin position="1"/>
        <end position="21"/>
    </location>
</feature>
<sequence>MRSMGLLAPVIGLLATAPVQAAPLCEDFGFAGLLANCNRGEPVAITLSSGQPLYDGTQPVELQSGAYYELEITSDGSAELAIAGADFFRSIWINEIVINDIEVRPMAVDSLEFDDAGSARLSFVAIRPGSYHLEIPGSSGETQRVEFAIR</sequence>
<gene>
    <name evidence="3" type="ORF">FHG66_17780</name>
</gene>